<feature type="transmembrane region" description="Helical" evidence="1">
    <location>
        <begin position="86"/>
        <end position="107"/>
    </location>
</feature>
<dbReference type="eggNOG" id="ENOG5032TGY">
    <property type="taxonomic scope" value="Bacteria"/>
</dbReference>
<organism evidence="2 3">
    <name type="scientific">Sideroxydans lithotrophicus (strain ES-1)</name>
    <dbReference type="NCBI Taxonomy" id="580332"/>
    <lineage>
        <taxon>Bacteria</taxon>
        <taxon>Pseudomonadati</taxon>
        <taxon>Pseudomonadota</taxon>
        <taxon>Betaproteobacteria</taxon>
        <taxon>Nitrosomonadales</taxon>
        <taxon>Gallionellaceae</taxon>
        <taxon>Sideroxydans</taxon>
    </lineage>
</organism>
<name>D5CLT4_SIDLE</name>
<keyword evidence="1" id="KW-0812">Transmembrane</keyword>
<gene>
    <name evidence="2" type="ordered locus">Slit_2301</name>
</gene>
<dbReference type="OrthoDB" id="8900679at2"/>
<keyword evidence="1" id="KW-1133">Transmembrane helix</keyword>
<feature type="transmembrane region" description="Helical" evidence="1">
    <location>
        <begin position="58"/>
        <end position="80"/>
    </location>
</feature>
<keyword evidence="3" id="KW-1185">Reference proteome</keyword>
<dbReference type="RefSeq" id="WP_013030427.1">
    <property type="nucleotide sequence ID" value="NC_013959.1"/>
</dbReference>
<dbReference type="AlphaFoldDB" id="D5CLT4"/>
<keyword evidence="1" id="KW-0472">Membrane</keyword>
<protein>
    <recommendedName>
        <fullName evidence="4">Transmembrane protein</fullName>
    </recommendedName>
</protein>
<dbReference type="EMBL" id="CP001965">
    <property type="protein sequence ID" value="ADE12529.1"/>
    <property type="molecule type" value="Genomic_DNA"/>
</dbReference>
<dbReference type="KEGG" id="slt:Slit_2301"/>
<proteinExistence type="predicted"/>
<evidence type="ECO:0000313" key="2">
    <source>
        <dbReference type="EMBL" id="ADE12529.1"/>
    </source>
</evidence>
<reference evidence="2 3" key="1">
    <citation type="submission" date="2010-03" db="EMBL/GenBank/DDBJ databases">
        <title>Complete sequence of Sideroxydans lithotrophicus ES-1.</title>
        <authorList>
            <consortium name="US DOE Joint Genome Institute"/>
            <person name="Lucas S."/>
            <person name="Copeland A."/>
            <person name="Lapidus A."/>
            <person name="Cheng J.-F."/>
            <person name="Bruce D."/>
            <person name="Goodwin L."/>
            <person name="Pitluck S."/>
            <person name="Munk A.C."/>
            <person name="Detter J.C."/>
            <person name="Han C."/>
            <person name="Tapia R."/>
            <person name="Larimer F."/>
            <person name="Land M."/>
            <person name="Hauser L."/>
            <person name="Kyrpides N."/>
            <person name="Ivanova N."/>
            <person name="Emerson D."/>
            <person name="Woyke T."/>
        </authorList>
    </citation>
    <scope>NUCLEOTIDE SEQUENCE [LARGE SCALE GENOMIC DNA]</scope>
    <source>
        <strain evidence="2 3">ES-1</strain>
    </source>
</reference>
<dbReference type="Proteomes" id="UP000001625">
    <property type="component" value="Chromosome"/>
</dbReference>
<sequence length="167" mass="19186" precursor="true">MHKLKRLLLVPLSWLAAMVFLIEEAIWDWTAALMARLGAVRFIHAVEERIAALPPRWALVAFLLPSVTLIPAKLIGVHAIATGHWLLGSTVFMLAKLLGMALFSRIFNLTRPALMQLARFAKLYAAVMHYRNRIHDYLDNWPAYQRIKQRIKILTASIKTTFKRNMK</sequence>
<evidence type="ECO:0000313" key="3">
    <source>
        <dbReference type="Proteomes" id="UP000001625"/>
    </source>
</evidence>
<evidence type="ECO:0008006" key="4">
    <source>
        <dbReference type="Google" id="ProtNLM"/>
    </source>
</evidence>
<evidence type="ECO:0000256" key="1">
    <source>
        <dbReference type="SAM" id="Phobius"/>
    </source>
</evidence>
<dbReference type="HOGENOM" id="CLU_104564_1_0_4"/>
<accession>D5CLT4</accession>